<sequence>MDPGSEEQGDGDMTASPETLSLTELTANLAFELSERDDDGDWEIEDWSKPHVLGQLQSAPKAARCVNDGQKARLILCERFADEGASVIDLAPGVCGHFAEDGKLQLLEFDLTNSRAQKRFSLAAALKPRPAARVSLMSQLEKVTRQLGQKVLSHKMALIYVVARWSGLGDRQAAQYFSQRAVSVLRALRDDGTTEARHLLLQVEAVHSAVQGPLAPSKMDQRDFPAQ</sequence>
<proteinExistence type="predicted"/>
<gene>
    <name evidence="1" type="primary">FAM186A</name>
    <name evidence="1" type="ORF">SNAT2548_LOCUS5870</name>
</gene>
<protein>
    <submittedName>
        <fullName evidence="1">FAM186A protein</fullName>
    </submittedName>
</protein>
<comment type="caution">
    <text evidence="1">The sequence shown here is derived from an EMBL/GenBank/DDBJ whole genome shotgun (WGS) entry which is preliminary data.</text>
</comment>
<keyword evidence="2" id="KW-1185">Reference proteome</keyword>
<dbReference type="EMBL" id="CAJNDS010000380">
    <property type="protein sequence ID" value="CAE7199528.1"/>
    <property type="molecule type" value="Genomic_DNA"/>
</dbReference>
<name>A0A812JD60_9DINO</name>
<dbReference type="OrthoDB" id="431163at2759"/>
<accession>A0A812JD60</accession>
<dbReference type="AlphaFoldDB" id="A0A812JD60"/>
<evidence type="ECO:0000313" key="1">
    <source>
        <dbReference type="EMBL" id="CAE7199528.1"/>
    </source>
</evidence>
<organism evidence="1 2">
    <name type="scientific">Symbiodinium natans</name>
    <dbReference type="NCBI Taxonomy" id="878477"/>
    <lineage>
        <taxon>Eukaryota</taxon>
        <taxon>Sar</taxon>
        <taxon>Alveolata</taxon>
        <taxon>Dinophyceae</taxon>
        <taxon>Suessiales</taxon>
        <taxon>Symbiodiniaceae</taxon>
        <taxon>Symbiodinium</taxon>
    </lineage>
</organism>
<evidence type="ECO:0000313" key="2">
    <source>
        <dbReference type="Proteomes" id="UP000604046"/>
    </source>
</evidence>
<dbReference type="Proteomes" id="UP000604046">
    <property type="component" value="Unassembled WGS sequence"/>
</dbReference>
<reference evidence="1" key="1">
    <citation type="submission" date="2021-02" db="EMBL/GenBank/DDBJ databases">
        <authorList>
            <person name="Dougan E. K."/>
            <person name="Rhodes N."/>
            <person name="Thang M."/>
            <person name="Chan C."/>
        </authorList>
    </citation>
    <scope>NUCLEOTIDE SEQUENCE</scope>
</reference>